<dbReference type="eggNOG" id="COG0840">
    <property type="taxonomic scope" value="Bacteria"/>
</dbReference>
<evidence type="ECO:0008006" key="10">
    <source>
        <dbReference type="Google" id="ProtNLM"/>
    </source>
</evidence>
<reference evidence="8 9" key="2">
    <citation type="journal article" date="2016" name="Environ. Microbiol. Rep.">
        <title>Metagenomic evidence for the presence of phototrophic Gemmatimonadetes bacteria in diverse environments.</title>
        <authorList>
            <person name="Zeng Y."/>
            <person name="Baumbach J."/>
            <person name="Barbosa E.G."/>
            <person name="Azevedo V."/>
            <person name="Zhang C."/>
            <person name="Koblizek M."/>
        </authorList>
    </citation>
    <scope>NUCLEOTIDE SEQUENCE [LARGE SCALE GENOMIC DNA]</scope>
    <source>
        <strain evidence="8 9">AP64</strain>
    </source>
</reference>
<dbReference type="KEGG" id="gph:GEMMAAP_16580"/>
<dbReference type="InterPro" id="IPR004090">
    <property type="entry name" value="Chemotax_Me-accpt_rcpt"/>
</dbReference>
<evidence type="ECO:0000313" key="8">
    <source>
        <dbReference type="EMBL" id="AMW06954.1"/>
    </source>
</evidence>
<comment type="subcellular location">
    <subcellularLocation>
        <location evidence="1">Cell inner membrane</location>
        <topology evidence="1">Multi-pass membrane protein</topology>
    </subcellularLocation>
</comment>
<evidence type="ECO:0000256" key="4">
    <source>
        <dbReference type="ARBA" id="ARBA00029447"/>
    </source>
</evidence>
<evidence type="ECO:0000259" key="6">
    <source>
        <dbReference type="PROSITE" id="PS50111"/>
    </source>
</evidence>
<feature type="domain" description="Methyl-accepting transducer" evidence="6">
    <location>
        <begin position="131"/>
        <end position="353"/>
    </location>
</feature>
<dbReference type="PROSITE" id="PS50192">
    <property type="entry name" value="T_SNARE"/>
    <property type="match status" value="1"/>
</dbReference>
<feature type="domain" description="T-SNARE coiled-coil homology" evidence="7">
    <location>
        <begin position="283"/>
        <end position="345"/>
    </location>
</feature>
<accession>A0A143BQX4</accession>
<dbReference type="SUPFAM" id="SSF58104">
    <property type="entry name" value="Methyl-accepting chemotaxis protein (MCP) signaling domain"/>
    <property type="match status" value="1"/>
</dbReference>
<organism evidence="8 9">
    <name type="scientific">Gemmatimonas phototrophica</name>
    <dbReference type="NCBI Taxonomy" id="1379270"/>
    <lineage>
        <taxon>Bacteria</taxon>
        <taxon>Pseudomonadati</taxon>
        <taxon>Gemmatimonadota</taxon>
        <taxon>Gemmatimonadia</taxon>
        <taxon>Gemmatimonadales</taxon>
        <taxon>Gemmatimonadaceae</taxon>
        <taxon>Gemmatimonas</taxon>
    </lineage>
</organism>
<dbReference type="Proteomes" id="UP000076404">
    <property type="component" value="Chromosome"/>
</dbReference>
<evidence type="ECO:0000256" key="2">
    <source>
        <dbReference type="ARBA" id="ARBA00022519"/>
    </source>
</evidence>
<dbReference type="InterPro" id="IPR000727">
    <property type="entry name" value="T_SNARE_dom"/>
</dbReference>
<comment type="similarity">
    <text evidence="4">Belongs to the methyl-accepting chemotaxis (MCP) protein family.</text>
</comment>
<proteinExistence type="inferred from homology"/>
<dbReference type="STRING" id="1379270.GEMMAAP_16580"/>
<dbReference type="AlphaFoldDB" id="A0A143BQX4"/>
<reference evidence="8 9" key="1">
    <citation type="journal article" date="2014" name="Proc. Natl. Acad. Sci. U.S.A.">
        <title>Functional type 2 photosynthetic reaction centers found in the rare bacterial phylum Gemmatimonadetes.</title>
        <authorList>
            <person name="Zeng Y."/>
            <person name="Feng F."/>
            <person name="Medova H."/>
            <person name="Dean J."/>
            <person name="Koblizek M."/>
        </authorList>
    </citation>
    <scope>NUCLEOTIDE SEQUENCE [LARGE SCALE GENOMIC DNA]</scope>
    <source>
        <strain evidence="8 9">AP64</strain>
    </source>
</reference>
<keyword evidence="2" id="KW-0997">Cell inner membrane</keyword>
<dbReference type="Gene3D" id="1.10.287.950">
    <property type="entry name" value="Methyl-accepting chemotaxis protein"/>
    <property type="match status" value="1"/>
</dbReference>
<dbReference type="GO" id="GO:0005886">
    <property type="term" value="C:plasma membrane"/>
    <property type="evidence" value="ECO:0007669"/>
    <property type="project" value="UniProtKB-SubCell"/>
</dbReference>
<dbReference type="EMBL" id="CP011454">
    <property type="protein sequence ID" value="AMW06954.1"/>
    <property type="molecule type" value="Genomic_DNA"/>
</dbReference>
<dbReference type="Pfam" id="PF00015">
    <property type="entry name" value="MCPsignal"/>
    <property type="match status" value="1"/>
</dbReference>
<protein>
    <recommendedName>
        <fullName evidence="10">Methyl-accepting transducer domain-containing protein</fullName>
    </recommendedName>
</protein>
<dbReference type="SMART" id="SM00283">
    <property type="entry name" value="MA"/>
    <property type="match status" value="1"/>
</dbReference>
<dbReference type="PANTHER" id="PTHR32089:SF112">
    <property type="entry name" value="LYSOZYME-LIKE PROTEIN-RELATED"/>
    <property type="match status" value="1"/>
</dbReference>
<dbReference type="PANTHER" id="PTHR32089">
    <property type="entry name" value="METHYL-ACCEPTING CHEMOTAXIS PROTEIN MCPB"/>
    <property type="match status" value="1"/>
</dbReference>
<dbReference type="GO" id="GO:0007165">
    <property type="term" value="P:signal transduction"/>
    <property type="evidence" value="ECO:0007669"/>
    <property type="project" value="UniProtKB-KW"/>
</dbReference>
<keyword evidence="3 5" id="KW-0807">Transducer</keyword>
<evidence type="ECO:0000256" key="1">
    <source>
        <dbReference type="ARBA" id="ARBA00004429"/>
    </source>
</evidence>
<evidence type="ECO:0000256" key="3">
    <source>
        <dbReference type="ARBA" id="ARBA00023224"/>
    </source>
</evidence>
<evidence type="ECO:0000256" key="5">
    <source>
        <dbReference type="PROSITE-ProRule" id="PRU00284"/>
    </source>
</evidence>
<sequence>MAALHDGIARIVDVCERTAEGDLEPRVLGIPRDGPLGGLSSGINRLLDLTDAFVREARASLQHASREQYWRRVLERGLPGTYRGAARLINEATDQMSAKTQQLKNAEISRLRLADEFEAAIKVVVDNVAAAATEARATAESLLGTADHTTTRSTIVAAAAEETSRSMDAVAAASEEIAATVSHIEGQSRQGLDVAGEAVMAARHAGAVVTGLAQASGQISRVVKLITDIASQTRLLALNANIEAARAGEYGRGFAVVASEVKTLATRTGDATGEIEKQVHDIQKATNDAVEAIESIGGAISRMHDVSSSVNESVQSQRLATDDITRNIHEAATGTREVTVSISAVSQSAADTSTAAGHLSQASGELSRMAELLQQEVARFLAGVRSGTSQAT</sequence>
<keyword evidence="2" id="KW-1003">Cell membrane</keyword>
<keyword evidence="9" id="KW-1185">Reference proteome</keyword>
<dbReference type="PROSITE" id="PS50111">
    <property type="entry name" value="CHEMOTAXIS_TRANSDUC_2"/>
    <property type="match status" value="1"/>
</dbReference>
<name>A0A143BQX4_9BACT</name>
<evidence type="ECO:0000259" key="7">
    <source>
        <dbReference type="PROSITE" id="PS50192"/>
    </source>
</evidence>
<dbReference type="GO" id="GO:0004888">
    <property type="term" value="F:transmembrane signaling receptor activity"/>
    <property type="evidence" value="ECO:0007669"/>
    <property type="project" value="InterPro"/>
</dbReference>
<gene>
    <name evidence="8" type="ORF">GEMMAAP_16580</name>
</gene>
<dbReference type="PRINTS" id="PR00260">
    <property type="entry name" value="CHEMTRNSDUCR"/>
</dbReference>
<dbReference type="GO" id="GO:0006935">
    <property type="term" value="P:chemotaxis"/>
    <property type="evidence" value="ECO:0007669"/>
    <property type="project" value="InterPro"/>
</dbReference>
<keyword evidence="2" id="KW-0472">Membrane</keyword>
<dbReference type="InterPro" id="IPR004089">
    <property type="entry name" value="MCPsignal_dom"/>
</dbReference>
<evidence type="ECO:0000313" key="9">
    <source>
        <dbReference type="Proteomes" id="UP000076404"/>
    </source>
</evidence>